<feature type="transmembrane region" description="Helical" evidence="1">
    <location>
        <begin position="77"/>
        <end position="96"/>
    </location>
</feature>
<proteinExistence type="predicted"/>
<keyword evidence="1" id="KW-0472">Membrane</keyword>
<reference evidence="2 3" key="1">
    <citation type="submission" date="2020-08" db="EMBL/GenBank/DDBJ databases">
        <title>Draft genome sequencing of an Anaerocolumna strain isolated from anoxic soil subjected to BSD treatment.</title>
        <authorList>
            <person name="Uek A."/>
            <person name="Tonouchi A."/>
        </authorList>
    </citation>
    <scope>NUCLEOTIDE SEQUENCE [LARGE SCALE GENOMIC DNA]</scope>
    <source>
        <strain evidence="2 3">CTTW</strain>
    </source>
</reference>
<reference evidence="2 3" key="2">
    <citation type="submission" date="2020-08" db="EMBL/GenBank/DDBJ databases">
        <authorList>
            <person name="Ueki A."/>
            <person name="Tonouchi A."/>
        </authorList>
    </citation>
    <scope>NUCLEOTIDE SEQUENCE [LARGE SCALE GENOMIC DNA]</scope>
    <source>
        <strain evidence="2 3">CTTW</strain>
    </source>
</reference>
<name>A0A7M3SB36_9FIRM</name>
<protein>
    <submittedName>
        <fullName evidence="2">Uncharacterized protein</fullName>
    </submittedName>
</protein>
<dbReference type="EMBL" id="AP023368">
    <property type="protein sequence ID" value="BCK01804.1"/>
    <property type="molecule type" value="Genomic_DNA"/>
</dbReference>
<gene>
    <name evidence="2" type="ORF">bsdcttw_48440</name>
</gene>
<evidence type="ECO:0000256" key="1">
    <source>
        <dbReference type="SAM" id="Phobius"/>
    </source>
</evidence>
<dbReference type="Proteomes" id="UP000515703">
    <property type="component" value="Chromosome"/>
</dbReference>
<feature type="transmembrane region" description="Helical" evidence="1">
    <location>
        <begin position="7"/>
        <end position="27"/>
    </location>
</feature>
<sequence>MKKLMRYQVLSIVSCIFLAVGLIINTIEKTSGLTKLLPIPQVCYGVAFILQLLTFFIIRRKREVFEGKAAENRTAKFMAIISAVIFIILAIVFILSL</sequence>
<keyword evidence="1" id="KW-0812">Transmembrane</keyword>
<dbReference type="KEGG" id="acht:bsdcttw_48440"/>
<dbReference type="RefSeq" id="WP_185257332.1">
    <property type="nucleotide sequence ID" value="NZ_AP023368.1"/>
</dbReference>
<keyword evidence="1" id="KW-1133">Transmembrane helix</keyword>
<dbReference type="AlphaFoldDB" id="A0A7M3SB36"/>
<keyword evidence="3" id="KW-1185">Reference proteome</keyword>
<feature type="transmembrane region" description="Helical" evidence="1">
    <location>
        <begin position="39"/>
        <end position="57"/>
    </location>
</feature>
<evidence type="ECO:0000313" key="3">
    <source>
        <dbReference type="Proteomes" id="UP000515703"/>
    </source>
</evidence>
<evidence type="ECO:0000313" key="2">
    <source>
        <dbReference type="EMBL" id="BCK01804.1"/>
    </source>
</evidence>
<accession>A0A7M3SB36</accession>
<organism evidence="2 3">
    <name type="scientific">Anaerocolumna chitinilytica</name>
    <dbReference type="NCBI Taxonomy" id="1727145"/>
    <lineage>
        <taxon>Bacteria</taxon>
        <taxon>Bacillati</taxon>
        <taxon>Bacillota</taxon>
        <taxon>Clostridia</taxon>
        <taxon>Lachnospirales</taxon>
        <taxon>Lachnospiraceae</taxon>
        <taxon>Anaerocolumna</taxon>
    </lineage>
</organism>